<dbReference type="PRINTS" id="PR00328">
    <property type="entry name" value="SAR1GTPBP"/>
</dbReference>
<keyword evidence="3 5" id="KW-0547">Nucleotide-binding</keyword>
<evidence type="ECO:0000256" key="7">
    <source>
        <dbReference type="RuleBase" id="RU003925"/>
    </source>
</evidence>
<dbReference type="PROSITE" id="PS51417">
    <property type="entry name" value="ARF"/>
    <property type="match status" value="1"/>
</dbReference>
<dbReference type="InterPro" id="IPR024156">
    <property type="entry name" value="Small_GTPase_ARF"/>
</dbReference>
<dbReference type="Pfam" id="PF13637">
    <property type="entry name" value="Ank_4"/>
    <property type="match status" value="1"/>
</dbReference>
<evidence type="ECO:0000313" key="9">
    <source>
        <dbReference type="Proteomes" id="UP000192578"/>
    </source>
</evidence>
<dbReference type="PANTHER" id="PTHR11711">
    <property type="entry name" value="ADP RIBOSYLATION FACTOR-RELATED"/>
    <property type="match status" value="1"/>
</dbReference>
<comment type="caution">
    <text evidence="8">The sequence shown here is derived from an EMBL/GenBank/DDBJ whole genome shotgun (WGS) entry which is preliminary data.</text>
</comment>
<dbReference type="FunFam" id="3.40.50.300:FF:001166">
    <property type="entry name" value="ADP-ribosylation factor D"/>
    <property type="match status" value="1"/>
</dbReference>
<dbReference type="SUPFAM" id="SSF48403">
    <property type="entry name" value="Ankyrin repeat"/>
    <property type="match status" value="1"/>
</dbReference>
<dbReference type="AlphaFoldDB" id="A0A1W0XB82"/>
<sequence length="290" mass="31966">MEACAAGRDDLVQLLIDHGSCVADTDNSNWNSLTHCAANGHVRSANVVMRHLKYDKDSQEKLKEIVKKEDKIKKKDPKTASTAKVVSPDLDDYMGILDKIANALGPSPRIFNILLVGLDNSGKTTLIHSLRNDGPKSNAAGDVPPTVGVQVEKFKFRNCVLHVHDMSGQGKYRAMWERCFPDCSAVVFVLDSSDRMRIAVAKDEFEGVMESQILKERNQVPFLIVANKKNQAGAMPATTLAQLLDMERQLTGRPWHLQATEAQTGEGVVEGFTWLIDLLINASLLAKAQE</sequence>
<evidence type="ECO:0000256" key="6">
    <source>
        <dbReference type="PIRSR" id="PIRSR606689-2"/>
    </source>
</evidence>
<dbReference type="SMART" id="SM00178">
    <property type="entry name" value="SAR"/>
    <property type="match status" value="1"/>
</dbReference>
<evidence type="ECO:0000256" key="3">
    <source>
        <dbReference type="ARBA" id="ARBA00022741"/>
    </source>
</evidence>
<dbReference type="Proteomes" id="UP000192578">
    <property type="component" value="Unassembled WGS sequence"/>
</dbReference>
<proteinExistence type="inferred from homology"/>
<evidence type="ECO:0000256" key="5">
    <source>
        <dbReference type="PIRSR" id="PIRSR606689-1"/>
    </source>
</evidence>
<name>A0A1W0XB82_HYPEX</name>
<dbReference type="EMBL" id="MTYJ01000005">
    <property type="protein sequence ID" value="OQV24769.1"/>
    <property type="molecule type" value="Genomic_DNA"/>
</dbReference>
<dbReference type="InterPro" id="IPR006689">
    <property type="entry name" value="Small_GTPase_ARF/SAR"/>
</dbReference>
<organism evidence="8 9">
    <name type="scientific">Hypsibius exemplaris</name>
    <name type="common">Freshwater tardigrade</name>
    <dbReference type="NCBI Taxonomy" id="2072580"/>
    <lineage>
        <taxon>Eukaryota</taxon>
        <taxon>Metazoa</taxon>
        <taxon>Ecdysozoa</taxon>
        <taxon>Tardigrada</taxon>
        <taxon>Eutardigrada</taxon>
        <taxon>Parachela</taxon>
        <taxon>Hypsibioidea</taxon>
        <taxon>Hypsibiidae</taxon>
        <taxon>Hypsibius</taxon>
    </lineage>
</organism>
<dbReference type="InterPro" id="IPR002110">
    <property type="entry name" value="Ankyrin_rpt"/>
</dbReference>
<keyword evidence="9" id="KW-1185">Reference proteome</keyword>
<feature type="binding site" evidence="5">
    <location>
        <position position="168"/>
    </location>
    <ligand>
        <name>GTP</name>
        <dbReference type="ChEBI" id="CHEBI:37565"/>
    </ligand>
</feature>
<dbReference type="InterPro" id="IPR005225">
    <property type="entry name" value="Small_GTP-bd"/>
</dbReference>
<feature type="binding site" evidence="6">
    <location>
        <position position="124"/>
    </location>
    <ligand>
        <name>Mg(2+)</name>
        <dbReference type="ChEBI" id="CHEBI:18420"/>
    </ligand>
</feature>
<dbReference type="InterPro" id="IPR036770">
    <property type="entry name" value="Ankyrin_rpt-contain_sf"/>
</dbReference>
<dbReference type="OrthoDB" id="442317at2759"/>
<reference evidence="9" key="1">
    <citation type="submission" date="2017-01" db="EMBL/GenBank/DDBJ databases">
        <title>Comparative genomics of anhydrobiosis in the tardigrade Hypsibius dujardini.</title>
        <authorList>
            <person name="Yoshida Y."/>
            <person name="Koutsovoulos G."/>
            <person name="Laetsch D."/>
            <person name="Stevens L."/>
            <person name="Kumar S."/>
            <person name="Horikawa D."/>
            <person name="Ishino K."/>
            <person name="Komine S."/>
            <person name="Tomita M."/>
            <person name="Blaxter M."/>
            <person name="Arakawa K."/>
        </authorList>
    </citation>
    <scope>NUCLEOTIDE SEQUENCE [LARGE SCALE GENOMIC DNA]</scope>
    <source>
        <strain evidence="9">Z151</strain>
    </source>
</reference>
<dbReference type="SMART" id="SM00177">
    <property type="entry name" value="ARF"/>
    <property type="match status" value="1"/>
</dbReference>
<dbReference type="Pfam" id="PF00025">
    <property type="entry name" value="Arf"/>
    <property type="match status" value="1"/>
</dbReference>
<dbReference type="GO" id="GO:0005525">
    <property type="term" value="F:GTP binding"/>
    <property type="evidence" value="ECO:0007669"/>
    <property type="project" value="UniProtKB-KW"/>
</dbReference>
<feature type="binding site" evidence="6">
    <location>
        <position position="146"/>
    </location>
    <ligand>
        <name>Mg(2+)</name>
        <dbReference type="ChEBI" id="CHEBI:18420"/>
    </ligand>
</feature>
<accession>A0A1W0XB82</accession>
<keyword evidence="6" id="KW-0479">Metal-binding</keyword>
<evidence type="ECO:0000256" key="1">
    <source>
        <dbReference type="ARBA" id="ARBA00010290"/>
    </source>
</evidence>
<dbReference type="SUPFAM" id="SSF52540">
    <property type="entry name" value="P-loop containing nucleoside triphosphate hydrolases"/>
    <property type="match status" value="1"/>
</dbReference>
<dbReference type="GO" id="GO:0003924">
    <property type="term" value="F:GTPase activity"/>
    <property type="evidence" value="ECO:0007669"/>
    <property type="project" value="InterPro"/>
</dbReference>
<keyword evidence="6" id="KW-0460">Magnesium</keyword>
<evidence type="ECO:0000256" key="4">
    <source>
        <dbReference type="ARBA" id="ARBA00023134"/>
    </source>
</evidence>
<dbReference type="Gene3D" id="3.40.50.300">
    <property type="entry name" value="P-loop containing nucleotide triphosphate hydrolases"/>
    <property type="match status" value="1"/>
</dbReference>
<feature type="binding site" evidence="5">
    <location>
        <begin position="117"/>
        <end position="124"/>
    </location>
    <ligand>
        <name>GTP</name>
        <dbReference type="ChEBI" id="CHEBI:37565"/>
    </ligand>
</feature>
<protein>
    <recommendedName>
        <fullName evidence="2">ADP-ribosylation factor-like protein 6</fullName>
    </recommendedName>
</protein>
<dbReference type="InterPro" id="IPR027417">
    <property type="entry name" value="P-loop_NTPase"/>
</dbReference>
<dbReference type="NCBIfam" id="TIGR00231">
    <property type="entry name" value="small_GTP"/>
    <property type="match status" value="1"/>
</dbReference>
<gene>
    <name evidence="8" type="ORF">BV898_01360</name>
</gene>
<keyword evidence="4 5" id="KW-0342">GTP-binding</keyword>
<comment type="similarity">
    <text evidence="1 7">Belongs to the small GTPase superfamily. Arf family.</text>
</comment>
<evidence type="ECO:0000313" key="8">
    <source>
        <dbReference type="EMBL" id="OQV24769.1"/>
    </source>
</evidence>
<evidence type="ECO:0000256" key="2">
    <source>
        <dbReference type="ARBA" id="ARBA00019766"/>
    </source>
</evidence>
<dbReference type="GO" id="GO:0046872">
    <property type="term" value="F:metal ion binding"/>
    <property type="evidence" value="ECO:0007669"/>
    <property type="project" value="UniProtKB-KW"/>
</dbReference>
<dbReference type="Gene3D" id="1.25.40.20">
    <property type="entry name" value="Ankyrin repeat-containing domain"/>
    <property type="match status" value="1"/>
</dbReference>